<keyword evidence="2" id="KW-1185">Reference proteome</keyword>
<dbReference type="OrthoDB" id="5770970at2"/>
<dbReference type="EMBL" id="SMAO01000007">
    <property type="protein sequence ID" value="TCT19825.1"/>
    <property type="molecule type" value="Genomic_DNA"/>
</dbReference>
<dbReference type="GO" id="GO:0007165">
    <property type="term" value="P:signal transduction"/>
    <property type="evidence" value="ECO:0007669"/>
    <property type="project" value="InterPro"/>
</dbReference>
<evidence type="ECO:0008006" key="3">
    <source>
        <dbReference type="Google" id="ProtNLM"/>
    </source>
</evidence>
<dbReference type="RefSeq" id="WP_132977862.1">
    <property type="nucleotide sequence ID" value="NZ_SMAO01000007.1"/>
</dbReference>
<dbReference type="AlphaFoldDB" id="A0A4R3MUL8"/>
<sequence length="153" mass="16517">MSRCSGWKLEFGAGERAVIGPRELLHLFDAPRIHAVPRTPAHCRHLLFWEQGVLPVLDLGAWSRGERSGETATLIGLVGFAGSAGGAPDFGALVLSSVPTRIDVDDGWACVLPETLNRWRRVACACFELDGEILPVLDLSRCFAPGLPPSTED</sequence>
<dbReference type="SUPFAM" id="SSF50341">
    <property type="entry name" value="CheW-like"/>
    <property type="match status" value="1"/>
</dbReference>
<evidence type="ECO:0000313" key="1">
    <source>
        <dbReference type="EMBL" id="TCT19825.1"/>
    </source>
</evidence>
<proteinExistence type="predicted"/>
<accession>A0A4R3MUL8</accession>
<protein>
    <recommendedName>
        <fullName evidence="3">Chemotaxis signal transduction protein</fullName>
    </recommendedName>
</protein>
<gene>
    <name evidence="1" type="ORF">EDC35_107153</name>
</gene>
<name>A0A4R3MUL8_9GAMM</name>
<reference evidence="1 2" key="1">
    <citation type="submission" date="2019-03" db="EMBL/GenBank/DDBJ databases">
        <title>Genomic Encyclopedia of Type Strains, Phase IV (KMG-IV): sequencing the most valuable type-strain genomes for metagenomic binning, comparative biology and taxonomic classification.</title>
        <authorList>
            <person name="Goeker M."/>
        </authorList>
    </citation>
    <scope>NUCLEOTIDE SEQUENCE [LARGE SCALE GENOMIC DNA]</scope>
    <source>
        <strain evidence="1 2">DSM 13587</strain>
    </source>
</reference>
<dbReference type="Proteomes" id="UP000295717">
    <property type="component" value="Unassembled WGS sequence"/>
</dbReference>
<dbReference type="InterPro" id="IPR036061">
    <property type="entry name" value="CheW-like_dom_sf"/>
</dbReference>
<dbReference type="GO" id="GO:0006935">
    <property type="term" value="P:chemotaxis"/>
    <property type="evidence" value="ECO:0007669"/>
    <property type="project" value="InterPro"/>
</dbReference>
<evidence type="ECO:0000313" key="2">
    <source>
        <dbReference type="Proteomes" id="UP000295717"/>
    </source>
</evidence>
<organism evidence="1 2">
    <name type="scientific">Thiobaca trueperi</name>
    <dbReference type="NCBI Taxonomy" id="127458"/>
    <lineage>
        <taxon>Bacteria</taxon>
        <taxon>Pseudomonadati</taxon>
        <taxon>Pseudomonadota</taxon>
        <taxon>Gammaproteobacteria</taxon>
        <taxon>Chromatiales</taxon>
        <taxon>Chromatiaceae</taxon>
        <taxon>Thiobaca</taxon>
    </lineage>
</organism>
<comment type="caution">
    <text evidence="1">The sequence shown here is derived from an EMBL/GenBank/DDBJ whole genome shotgun (WGS) entry which is preliminary data.</text>
</comment>